<evidence type="ECO:0000259" key="6">
    <source>
        <dbReference type="Pfam" id="PF14508"/>
    </source>
</evidence>
<dbReference type="Pfam" id="PF14508">
    <property type="entry name" value="GH97_N"/>
    <property type="match status" value="1"/>
</dbReference>
<evidence type="ECO:0000256" key="3">
    <source>
        <dbReference type="ARBA" id="ARBA00022837"/>
    </source>
</evidence>
<sequence>MKKLSIILALITTMSINAQQSLKSPDGNLLLNFSVQGGKPQYSLNYKGKEVIKPSFLGLELKGENKMEFGTEINRNDNNAENSLYDNFKLVSSNTSTFDETWVPVWGEEKQIRNHYNELEVSLNQEVIDRKLIIRFRLFNDGLGFRYEFPEQKNLIYFVIKEEKTQFAMSEDLTAFWLAGDYDTQEYDYTTSKLSEIRGLHKTAVTSNASQKVFSETGVQTPLMLKSNQGKLYINIHEAALIDYSAMNLDLDDSNFVFQTWLTPDAQGNKGYIQAPSQSPWRTIVVSDDARNILASKLILNLNEPCAIEDTSWIKPVKYMGVWWEMITGKSSWAYADVPSVQLGVTDFSKLKPNGKHAANNENVKKYIDFASKHGFDQLLVEGWNVGWEDWFGKSKDYVFDFVTPYPDFDVKMLNEYARSKNMRLQMHHETSSSIRNYERHLDKAYQFMVDNGYNSVKSGYVGDIIPRGEHHYGQWMVNHYLYAIKKAAEYKIMVNAHESVHMTGLHRTYPNLLAQESARGTEFQAFGGSKPNHTTILPFTRLMGGPMDYTPGIFEMQISKLNPENNSHVNTTLCNQLALYVTMYSPLQMAADLPENYERFLDAFQFIKDVAVDWDRSIYLEAEPGKYITVARKAKGTNNWFVGNVAGYERFNSKIKLDFLDSNKQYIATIYSDAHNADYKTNPQAYTIRKGIVTSKTKLNLTSVPAGGYAISITEVTDKSQLKGLKKM</sequence>
<evidence type="ECO:0000313" key="9">
    <source>
        <dbReference type="Proteomes" id="UP000242855"/>
    </source>
</evidence>
<dbReference type="AlphaFoldDB" id="A0A250EAA5"/>
<dbReference type="SUPFAM" id="SSF51445">
    <property type="entry name" value="(Trans)glycosidases"/>
    <property type="match status" value="1"/>
</dbReference>
<dbReference type="FunFam" id="3.20.20.70:FF:000220">
    <property type="entry name" value="Glucan 1,4-alpha-glucosidase SusB"/>
    <property type="match status" value="1"/>
</dbReference>
<dbReference type="InterPro" id="IPR014718">
    <property type="entry name" value="GH-type_carb-bd"/>
</dbReference>
<name>A0A250EAA5_9FLAO</name>
<dbReference type="Proteomes" id="UP000242855">
    <property type="component" value="Chromosome"/>
</dbReference>
<dbReference type="InterPro" id="IPR013785">
    <property type="entry name" value="Aldolase_TIM"/>
</dbReference>
<evidence type="ECO:0000256" key="1">
    <source>
        <dbReference type="ARBA" id="ARBA00001913"/>
    </source>
</evidence>
<feature type="domain" description="Glycosyl-hydrolase 97 catalytic" evidence="5">
    <location>
        <begin position="323"/>
        <end position="519"/>
    </location>
</feature>
<feature type="domain" description="Glycosyl-hydrolase 97 N-terminal" evidence="6">
    <location>
        <begin position="22"/>
        <end position="305"/>
    </location>
</feature>
<protein>
    <submittedName>
        <fullName evidence="8">Alpha-glucosidase</fullName>
    </submittedName>
</protein>
<feature type="domain" description="Glycosyl-hydrolase 97 C-terminal oligomerisation" evidence="7">
    <location>
        <begin position="614"/>
        <end position="715"/>
    </location>
</feature>
<comment type="subunit">
    <text evidence="2">Monomer.</text>
</comment>
<feature type="chain" id="PRO_5012309664" evidence="4">
    <location>
        <begin position="19"/>
        <end position="729"/>
    </location>
</feature>
<dbReference type="InterPro" id="IPR017853">
    <property type="entry name" value="GH"/>
</dbReference>
<dbReference type="Pfam" id="PF14509">
    <property type="entry name" value="GH97_C"/>
    <property type="match status" value="1"/>
</dbReference>
<dbReference type="InterPro" id="IPR052720">
    <property type="entry name" value="Glycosyl_hydrolase_97"/>
</dbReference>
<keyword evidence="3" id="KW-0106">Calcium</keyword>
<dbReference type="InterPro" id="IPR029486">
    <property type="entry name" value="GH97_N"/>
</dbReference>
<accession>A0A250EAA5</accession>
<reference evidence="8 9" key="1">
    <citation type="journal article" date="2017" name="Genome Announc.">
        <title>Twelve Complete Reference Genomes of Clinical Isolates in the Capnocytophaga Genus.</title>
        <authorList>
            <person name="Villarma A."/>
            <person name="Gulvik C.A."/>
            <person name="Rowe L.A."/>
            <person name="Sheth M."/>
            <person name="Juieng P."/>
            <person name="Nicholson A.C."/>
            <person name="Loparev V.N."/>
            <person name="McQuiston J.R."/>
        </authorList>
    </citation>
    <scope>NUCLEOTIDE SEQUENCE [LARGE SCALE GENOMIC DNA]</scope>
    <source>
        <strain evidence="8 9">G7591</strain>
    </source>
</reference>
<feature type="signal peptide" evidence="4">
    <location>
        <begin position="1"/>
        <end position="18"/>
    </location>
</feature>
<organism evidence="8 9">
    <name type="scientific">Capnocytophaga cynodegmi</name>
    <dbReference type="NCBI Taxonomy" id="28189"/>
    <lineage>
        <taxon>Bacteria</taxon>
        <taxon>Pseudomonadati</taxon>
        <taxon>Bacteroidota</taxon>
        <taxon>Flavobacteriia</taxon>
        <taxon>Flavobacteriales</taxon>
        <taxon>Flavobacteriaceae</taxon>
        <taxon>Capnocytophaga</taxon>
    </lineage>
</organism>
<dbReference type="PANTHER" id="PTHR35803">
    <property type="entry name" value="GLUCAN 1,4-ALPHA-GLUCOSIDASE SUSB-RELATED"/>
    <property type="match status" value="1"/>
</dbReference>
<dbReference type="GeneID" id="96781856"/>
<dbReference type="PANTHER" id="PTHR35803:SF1">
    <property type="entry name" value="GLUCAN 1,4-ALPHA-GLUCOSIDASE SUSB"/>
    <property type="match status" value="1"/>
</dbReference>
<dbReference type="EMBL" id="CP022378">
    <property type="protein sequence ID" value="ATA68678.1"/>
    <property type="molecule type" value="Genomic_DNA"/>
</dbReference>
<dbReference type="GO" id="GO:0030246">
    <property type="term" value="F:carbohydrate binding"/>
    <property type="evidence" value="ECO:0007669"/>
    <property type="project" value="InterPro"/>
</dbReference>
<evidence type="ECO:0000259" key="7">
    <source>
        <dbReference type="Pfam" id="PF14509"/>
    </source>
</evidence>
<dbReference type="InterPro" id="IPR029483">
    <property type="entry name" value="GH97_C"/>
</dbReference>
<gene>
    <name evidence="8" type="ORF">CGC48_08595</name>
</gene>
<keyword evidence="4" id="KW-0732">Signal</keyword>
<proteinExistence type="predicted"/>
<evidence type="ECO:0000256" key="2">
    <source>
        <dbReference type="ARBA" id="ARBA00011245"/>
    </source>
</evidence>
<dbReference type="Pfam" id="PF10566">
    <property type="entry name" value="Glyco_hydro_97"/>
    <property type="match status" value="1"/>
</dbReference>
<comment type="cofactor">
    <cofactor evidence="1">
        <name>Ca(2+)</name>
        <dbReference type="ChEBI" id="CHEBI:29108"/>
    </cofactor>
</comment>
<evidence type="ECO:0000256" key="4">
    <source>
        <dbReference type="SAM" id="SignalP"/>
    </source>
</evidence>
<dbReference type="Gene3D" id="2.70.98.10">
    <property type="match status" value="1"/>
</dbReference>
<dbReference type="KEGG" id="ccyn:CGC48_08595"/>
<dbReference type="RefSeq" id="WP_098029248.1">
    <property type="nucleotide sequence ID" value="NZ_CP022378.1"/>
</dbReference>
<dbReference type="Gene3D" id="3.20.20.70">
    <property type="entry name" value="Aldolase class I"/>
    <property type="match status" value="1"/>
</dbReference>
<evidence type="ECO:0000259" key="5">
    <source>
        <dbReference type="Pfam" id="PF10566"/>
    </source>
</evidence>
<evidence type="ECO:0000313" key="8">
    <source>
        <dbReference type="EMBL" id="ATA68678.1"/>
    </source>
</evidence>
<dbReference type="InterPro" id="IPR019563">
    <property type="entry name" value="GH97_catalytic"/>
</dbReference>